<keyword evidence="2" id="KW-0812">Transmembrane</keyword>
<gene>
    <name evidence="4" type="ORF">LEUCIP111803_01706</name>
</gene>
<organism evidence="4 5">
    <name type="scientific">Leucobacter soli</name>
    <dbReference type="NCBI Taxonomy" id="2812850"/>
    <lineage>
        <taxon>Bacteria</taxon>
        <taxon>Bacillati</taxon>
        <taxon>Actinomycetota</taxon>
        <taxon>Actinomycetes</taxon>
        <taxon>Micrococcales</taxon>
        <taxon>Microbacteriaceae</taxon>
        <taxon>Leucobacter</taxon>
    </lineage>
</organism>
<feature type="transmembrane region" description="Helical" evidence="2">
    <location>
        <begin position="28"/>
        <end position="46"/>
    </location>
</feature>
<sequence length="280" mass="29477">MSNPMEPEAAAPVPAPVPAPAPARGIDAGVFVGLGLVVVGFVLALIPLWGVIGWPLMLAGLILGIIGAAKKWNPMWGSIVNIVLGFVGPGLAFVLVLTGVFAAAAPAAKDALDEALEDAPPATTQEVPAEDPEIEPEDAEPGAEVPSFVDGVLVTDDMRIEITKHKVVPAGGKGNEYGDEAVIAFWYEITNVSGEDLQAYSGFVFSMSVFQDNDPDAENELDSAILFDLESDKRHQNIKKGGTVKNVIAFTLTDETTPVTLVAQDGLFGGEIGRIDYRLK</sequence>
<dbReference type="RefSeq" id="WP_218115452.1">
    <property type="nucleotide sequence ID" value="NZ_CAJVAP010000018.1"/>
</dbReference>
<dbReference type="Proteomes" id="UP000693892">
    <property type="component" value="Unassembled WGS sequence"/>
</dbReference>
<feature type="transmembrane region" description="Helical" evidence="2">
    <location>
        <begin position="52"/>
        <end position="69"/>
    </location>
</feature>
<protein>
    <recommendedName>
        <fullName evidence="3">DUF5067 domain-containing protein</fullName>
    </recommendedName>
</protein>
<evidence type="ECO:0000256" key="1">
    <source>
        <dbReference type="SAM" id="MobiDB-lite"/>
    </source>
</evidence>
<feature type="compositionally biased region" description="Acidic residues" evidence="1">
    <location>
        <begin position="128"/>
        <end position="141"/>
    </location>
</feature>
<dbReference type="AlphaFoldDB" id="A0A916NPC3"/>
<keyword evidence="2" id="KW-1133">Transmembrane helix</keyword>
<dbReference type="InterPro" id="IPR031989">
    <property type="entry name" value="DUF5067"/>
</dbReference>
<feature type="transmembrane region" description="Helical" evidence="2">
    <location>
        <begin position="81"/>
        <end position="104"/>
    </location>
</feature>
<evidence type="ECO:0000313" key="4">
    <source>
        <dbReference type="EMBL" id="CAG7613526.1"/>
    </source>
</evidence>
<dbReference type="EMBL" id="CAJVAP010000018">
    <property type="protein sequence ID" value="CAG7613526.1"/>
    <property type="molecule type" value="Genomic_DNA"/>
</dbReference>
<name>A0A916NPC3_9MICO</name>
<proteinExistence type="predicted"/>
<evidence type="ECO:0000313" key="5">
    <source>
        <dbReference type="Proteomes" id="UP000693892"/>
    </source>
</evidence>
<dbReference type="Pfam" id="PF16729">
    <property type="entry name" value="DUF5067"/>
    <property type="match status" value="1"/>
</dbReference>
<evidence type="ECO:0000259" key="3">
    <source>
        <dbReference type="Pfam" id="PF16729"/>
    </source>
</evidence>
<feature type="region of interest" description="Disordered" evidence="1">
    <location>
        <begin position="118"/>
        <end position="144"/>
    </location>
</feature>
<keyword evidence="5" id="KW-1185">Reference proteome</keyword>
<evidence type="ECO:0000256" key="2">
    <source>
        <dbReference type="SAM" id="Phobius"/>
    </source>
</evidence>
<reference evidence="4" key="1">
    <citation type="submission" date="2021-06" db="EMBL/GenBank/DDBJ databases">
        <authorList>
            <person name="Criscuolo A."/>
        </authorList>
    </citation>
    <scope>NUCLEOTIDE SEQUENCE</scope>
    <source>
        <strain evidence="4">CIP111803</strain>
    </source>
</reference>
<accession>A0A916NPC3</accession>
<comment type="caution">
    <text evidence="4">The sequence shown here is derived from an EMBL/GenBank/DDBJ whole genome shotgun (WGS) entry which is preliminary data.</text>
</comment>
<keyword evidence="2" id="KW-0472">Membrane</keyword>
<feature type="domain" description="DUF5067" evidence="3">
    <location>
        <begin position="146"/>
        <end position="263"/>
    </location>
</feature>